<dbReference type="GO" id="GO:0008757">
    <property type="term" value="F:S-adenosylmethionine-dependent methyltransferase activity"/>
    <property type="evidence" value="ECO:0007669"/>
    <property type="project" value="TreeGrafter"/>
</dbReference>
<dbReference type="InterPro" id="IPR050362">
    <property type="entry name" value="Cation-dep_OMT"/>
</dbReference>
<dbReference type="CDD" id="cd02440">
    <property type="entry name" value="AdoMet_MTases"/>
    <property type="match status" value="1"/>
</dbReference>
<proteinExistence type="predicted"/>
<dbReference type="STRING" id="45670.SN16_04910"/>
<dbReference type="EMBL" id="JXII01000004">
    <property type="protein sequence ID" value="KIH70906.1"/>
    <property type="molecule type" value="Genomic_DNA"/>
</dbReference>
<keyword evidence="3" id="KW-0949">S-adenosyl-L-methionine</keyword>
<evidence type="ECO:0000313" key="5">
    <source>
        <dbReference type="EMBL" id="MDB0580123.1"/>
    </source>
</evidence>
<dbReference type="EMBL" id="JABEVU030000001">
    <property type="protein sequence ID" value="MDB0580123.1"/>
    <property type="molecule type" value="Genomic_DNA"/>
</dbReference>
<organism evidence="4 6">
    <name type="scientific">Salinicoccus roseus</name>
    <dbReference type="NCBI Taxonomy" id="45670"/>
    <lineage>
        <taxon>Bacteria</taxon>
        <taxon>Bacillati</taxon>
        <taxon>Bacillota</taxon>
        <taxon>Bacilli</taxon>
        <taxon>Bacillales</taxon>
        <taxon>Staphylococcaceae</taxon>
        <taxon>Salinicoccus</taxon>
    </lineage>
</organism>
<dbReference type="InterPro" id="IPR029063">
    <property type="entry name" value="SAM-dependent_MTases_sf"/>
</dbReference>
<dbReference type="PROSITE" id="PS51682">
    <property type="entry name" value="SAM_OMT_I"/>
    <property type="match status" value="1"/>
</dbReference>
<dbReference type="PANTHER" id="PTHR10509:SF14">
    <property type="entry name" value="CAFFEOYL-COA O-METHYLTRANSFERASE 3-RELATED"/>
    <property type="match status" value="1"/>
</dbReference>
<comment type="caution">
    <text evidence="4">The sequence shown here is derived from an EMBL/GenBank/DDBJ whole genome shotgun (WGS) entry which is preliminary data.</text>
</comment>
<dbReference type="Proteomes" id="UP000527860">
    <property type="component" value="Unassembled WGS sequence"/>
</dbReference>
<dbReference type="GeneID" id="77844887"/>
<reference evidence="5" key="3">
    <citation type="submission" date="2022-12" db="EMBL/GenBank/DDBJ databases">
        <title>Genome analysis and biological profiling of marine Salinicoccus roseus MOSEL-ME25.</title>
        <authorList>
            <person name="Mirza F.T."/>
            <person name="Xie Y."/>
            <person name="Shinwari Z.K."/>
        </authorList>
    </citation>
    <scope>NUCLEOTIDE SEQUENCE</scope>
    <source>
        <strain evidence="5">MOSEL-ME25</strain>
    </source>
</reference>
<keyword evidence="1" id="KW-0489">Methyltransferase</keyword>
<dbReference type="GO" id="GO:0008171">
    <property type="term" value="F:O-methyltransferase activity"/>
    <property type="evidence" value="ECO:0007669"/>
    <property type="project" value="InterPro"/>
</dbReference>
<dbReference type="InterPro" id="IPR002935">
    <property type="entry name" value="SAM_O-MeTrfase"/>
</dbReference>
<dbReference type="AlphaFoldDB" id="A0A0C2HN45"/>
<evidence type="ECO:0000313" key="6">
    <source>
        <dbReference type="Proteomes" id="UP000031546"/>
    </source>
</evidence>
<evidence type="ECO:0000313" key="4">
    <source>
        <dbReference type="EMBL" id="KIH70906.1"/>
    </source>
</evidence>
<dbReference type="RefSeq" id="WP_040105508.1">
    <property type="nucleotide sequence ID" value="NZ_JABEVU030000001.1"/>
</dbReference>
<dbReference type="GO" id="GO:0032259">
    <property type="term" value="P:methylation"/>
    <property type="evidence" value="ECO:0007669"/>
    <property type="project" value="UniProtKB-KW"/>
</dbReference>
<keyword evidence="2" id="KW-0808">Transferase</keyword>
<reference evidence="4 6" key="1">
    <citation type="submission" date="2015-01" db="EMBL/GenBank/DDBJ databases">
        <title>Genome sequences of high lactate-tolerant strain Salinicoccus roseus W12 with industrial interest.</title>
        <authorList>
            <person name="Wang H."/>
            <person name="Yu B."/>
        </authorList>
    </citation>
    <scope>NUCLEOTIDE SEQUENCE [LARGE SCALE GENOMIC DNA]</scope>
    <source>
        <strain evidence="4 6">W12</strain>
    </source>
</reference>
<dbReference type="PANTHER" id="PTHR10509">
    <property type="entry name" value="O-METHYLTRANSFERASE-RELATED"/>
    <property type="match status" value="1"/>
</dbReference>
<dbReference type="Gene3D" id="3.40.50.150">
    <property type="entry name" value="Vaccinia Virus protein VP39"/>
    <property type="match status" value="1"/>
</dbReference>
<dbReference type="OrthoDB" id="9799672at2"/>
<accession>A0A0C2HN45</accession>
<evidence type="ECO:0000256" key="1">
    <source>
        <dbReference type="ARBA" id="ARBA00022603"/>
    </source>
</evidence>
<evidence type="ECO:0000313" key="7">
    <source>
        <dbReference type="Proteomes" id="UP000527860"/>
    </source>
</evidence>
<protein>
    <submittedName>
        <fullName evidence="5">O-methyltransferase</fullName>
    </submittedName>
</protein>
<evidence type="ECO:0000256" key="2">
    <source>
        <dbReference type="ARBA" id="ARBA00022679"/>
    </source>
</evidence>
<evidence type="ECO:0000256" key="3">
    <source>
        <dbReference type="ARBA" id="ARBA00022691"/>
    </source>
</evidence>
<dbReference type="SUPFAM" id="SSF53335">
    <property type="entry name" value="S-adenosyl-L-methionine-dependent methyltransferases"/>
    <property type="match status" value="1"/>
</dbReference>
<sequence length="213" mass="23793">MDIYEYVRNLNAQPEIFPDMLEYAEAHHVPIMDRDALGVLKHYMKLAGVRHVLEVGTAIGYSAMHMLSVDQDVDVVTIEKDEAAHSRANIFFEQHGVAGRVQSLLGDAKEIPLEALGGEPFDLLFIDASKGNNRRFYERYMPLVKPGGLIIVDNILLRGLVTEEAISSRGTRRMKEKVDGFNRMIAESDVSSAFLPVGDGLLVITKDKEGEHR</sequence>
<reference evidence="5" key="2">
    <citation type="submission" date="2020-04" db="EMBL/GenBank/DDBJ databases">
        <authorList>
            <person name="Tanveer F."/>
            <person name="Xie Y."/>
            <person name="Shinwari Z.K."/>
        </authorList>
    </citation>
    <scope>NUCLEOTIDE SEQUENCE</scope>
    <source>
        <strain evidence="5">MOSEL-ME25</strain>
    </source>
</reference>
<dbReference type="Pfam" id="PF01596">
    <property type="entry name" value="Methyltransf_3"/>
    <property type="match status" value="1"/>
</dbReference>
<gene>
    <name evidence="5" type="ORF">F7P68_0006245</name>
    <name evidence="4" type="ORF">SN16_04910</name>
</gene>
<keyword evidence="7" id="KW-1185">Reference proteome</keyword>
<dbReference type="Proteomes" id="UP000031546">
    <property type="component" value="Unassembled WGS sequence"/>
</dbReference>
<name>A0A0C2HN45_9STAP</name>